<dbReference type="Proteomes" id="UP000094527">
    <property type="component" value="Unassembled WGS sequence"/>
</dbReference>
<evidence type="ECO:0000313" key="3">
    <source>
        <dbReference type="Proteomes" id="UP000094527"/>
    </source>
</evidence>
<reference evidence="2 3" key="1">
    <citation type="journal article" date="2016" name="Genome Biol. Evol.">
        <title>Gene Family Evolution Reflects Adaptation to Soil Environmental Stressors in the Genome of the Collembolan Orchesella cincta.</title>
        <authorList>
            <person name="Faddeeva-Vakhrusheva A."/>
            <person name="Derks M.F."/>
            <person name="Anvar S.Y."/>
            <person name="Agamennone V."/>
            <person name="Suring W."/>
            <person name="Smit S."/>
            <person name="van Straalen N.M."/>
            <person name="Roelofs D."/>
        </authorList>
    </citation>
    <scope>NUCLEOTIDE SEQUENCE [LARGE SCALE GENOMIC DNA]</scope>
    <source>
        <tissue evidence="2">Mixed pool</tissue>
    </source>
</reference>
<dbReference type="AlphaFoldDB" id="A0A1D2MRU8"/>
<keyword evidence="3" id="KW-1185">Reference proteome</keyword>
<dbReference type="SUPFAM" id="SSF81383">
    <property type="entry name" value="F-box domain"/>
    <property type="match status" value="1"/>
</dbReference>
<name>A0A1D2MRU8_ORCCI</name>
<feature type="domain" description="F-box" evidence="1">
    <location>
        <begin position="21"/>
        <end position="71"/>
    </location>
</feature>
<comment type="caution">
    <text evidence="2">The sequence shown here is derived from an EMBL/GenBank/DDBJ whole genome shotgun (WGS) entry which is preliminary data.</text>
</comment>
<sequence>MAAKTIETDPCASHASDEKNGTRLQELPDKCLIAIFKFLPLDNLDNIIELSPHWDKLVQENIPVEVHLTDVGFRVALHFFNDHYDLPKYRIKVLHSRVFDEPLPELKSPEDLQKLEFITPTQLSTFNTFVSKAINLKELHFTLGSLSQYVISEMELNLPNLKLLSIVDRPIAYKDDPTILSRNISGFLEKTFPSIEKIIILTVANRKQTVEYTKDLLKFIQTNANSLRKVKFNVSTSIQKGLLGDKGLSDSVELSSPEDFDLQLLASAKLEELELSFGRDFIVGLEKWIWLLNNQTSLAHLNMGMDKLLRPTLFETPITRSTSTLVSIQLGIENFVSSTNERCIVECNVFENCTKLQMLVLTGSPYPENCELRPPTVELKNLEKLPKSMFGLAVENFYVETDDLKELIRGVRMKERTLKKLALRNIGVEGTFGVTLMMLDFWISAEVLTEILVKGINGNECQLHEYEMLTKFGVQLPLDKCTAHALYYPSLMEYRKPQQNE</sequence>
<proteinExistence type="predicted"/>
<dbReference type="InterPro" id="IPR036047">
    <property type="entry name" value="F-box-like_dom_sf"/>
</dbReference>
<dbReference type="EMBL" id="LJIJ01000657">
    <property type="protein sequence ID" value="ODM95534.1"/>
    <property type="molecule type" value="Genomic_DNA"/>
</dbReference>
<gene>
    <name evidence="2" type="ORF">Ocin01_11145</name>
</gene>
<evidence type="ECO:0000259" key="1">
    <source>
        <dbReference type="PROSITE" id="PS50181"/>
    </source>
</evidence>
<organism evidence="2 3">
    <name type="scientific">Orchesella cincta</name>
    <name type="common">Springtail</name>
    <name type="synonym">Podura cincta</name>
    <dbReference type="NCBI Taxonomy" id="48709"/>
    <lineage>
        <taxon>Eukaryota</taxon>
        <taxon>Metazoa</taxon>
        <taxon>Ecdysozoa</taxon>
        <taxon>Arthropoda</taxon>
        <taxon>Hexapoda</taxon>
        <taxon>Collembola</taxon>
        <taxon>Entomobryomorpha</taxon>
        <taxon>Entomobryoidea</taxon>
        <taxon>Orchesellidae</taxon>
        <taxon>Orchesellinae</taxon>
        <taxon>Orchesella</taxon>
    </lineage>
</organism>
<dbReference type="InterPro" id="IPR001810">
    <property type="entry name" value="F-box_dom"/>
</dbReference>
<accession>A0A1D2MRU8</accession>
<dbReference type="SUPFAM" id="SSF52047">
    <property type="entry name" value="RNI-like"/>
    <property type="match status" value="1"/>
</dbReference>
<protein>
    <submittedName>
        <fullName evidence="2">F-box/LRR-repeat protein 12</fullName>
    </submittedName>
</protein>
<evidence type="ECO:0000313" key="2">
    <source>
        <dbReference type="EMBL" id="ODM95534.1"/>
    </source>
</evidence>
<dbReference type="PROSITE" id="PS50181">
    <property type="entry name" value="FBOX"/>
    <property type="match status" value="1"/>
</dbReference>